<organism evidence="2 3">
    <name type="scientific">Oleiphilus messinensis</name>
    <dbReference type="NCBI Taxonomy" id="141451"/>
    <lineage>
        <taxon>Bacteria</taxon>
        <taxon>Pseudomonadati</taxon>
        <taxon>Pseudomonadota</taxon>
        <taxon>Gammaproteobacteria</taxon>
        <taxon>Oceanospirillales</taxon>
        <taxon>Oleiphilaceae</taxon>
        <taxon>Oleiphilus</taxon>
    </lineage>
</organism>
<dbReference type="SUPFAM" id="SSF56300">
    <property type="entry name" value="Metallo-dependent phosphatases"/>
    <property type="match status" value="1"/>
</dbReference>
<dbReference type="PANTHER" id="PTHR42850">
    <property type="entry name" value="METALLOPHOSPHOESTERASE"/>
    <property type="match status" value="1"/>
</dbReference>
<accession>A0A1Y0IJF1</accession>
<dbReference type="InterPro" id="IPR029052">
    <property type="entry name" value="Metallo-depent_PP-like"/>
</dbReference>
<evidence type="ECO:0000313" key="3">
    <source>
        <dbReference type="Proteomes" id="UP000196027"/>
    </source>
</evidence>
<dbReference type="EMBL" id="CP021425">
    <property type="protein sequence ID" value="ARU59563.1"/>
    <property type="molecule type" value="Genomic_DNA"/>
</dbReference>
<dbReference type="GO" id="GO:0016791">
    <property type="term" value="F:phosphatase activity"/>
    <property type="evidence" value="ECO:0007669"/>
    <property type="project" value="TreeGrafter"/>
</dbReference>
<evidence type="ECO:0000259" key="1">
    <source>
        <dbReference type="Pfam" id="PF00149"/>
    </source>
</evidence>
<reference evidence="2 3" key="1">
    <citation type="submission" date="2017-05" db="EMBL/GenBank/DDBJ databases">
        <title>Genomic insights into alkan degradation activity of Oleiphilus messinensis.</title>
        <authorList>
            <person name="Kozyavkin S.A."/>
            <person name="Slesarev A.I."/>
            <person name="Golyshin P.N."/>
            <person name="Korzhenkov A."/>
            <person name="Golyshina O.N."/>
            <person name="Toshchakov S.V."/>
        </authorList>
    </citation>
    <scope>NUCLEOTIDE SEQUENCE [LARGE SCALE GENOMIC DNA]</scope>
    <source>
        <strain evidence="2 3">ME102</strain>
    </source>
</reference>
<dbReference type="RefSeq" id="WP_087464226.1">
    <property type="nucleotide sequence ID" value="NZ_CP021425.1"/>
</dbReference>
<dbReference type="KEGG" id="ome:OLMES_5583"/>
<dbReference type="Pfam" id="PF00149">
    <property type="entry name" value="Metallophos"/>
    <property type="match status" value="1"/>
</dbReference>
<dbReference type="PIRSF" id="PIRSF000883">
    <property type="entry name" value="Pesterase_MJ0912"/>
    <property type="match status" value="1"/>
</dbReference>
<dbReference type="InterPro" id="IPR050126">
    <property type="entry name" value="Ap4A_hydrolase"/>
</dbReference>
<dbReference type="GO" id="GO:0005737">
    <property type="term" value="C:cytoplasm"/>
    <property type="evidence" value="ECO:0007669"/>
    <property type="project" value="TreeGrafter"/>
</dbReference>
<sequence>MKILVISDVHGNLPALEYVLNAEQHVDLTISLGDVVGYGPWSNECVDLLDSLDQRVLVSGNHETAFLDGQYPGSHPVALAFFDFCFSRFNRQKKISIYQASYLKDNVEFVHTINDAYIFPDTEVSIHRDTFIGHSHRMFTKSVNGYALTNVGSVGQNRVNIDEINYAIWNTELNSVELIRKNFNVDYLINEMQVQGYPEICIDYIKSKRTL</sequence>
<gene>
    <name evidence="2" type="ORF">OLMES_5583</name>
</gene>
<dbReference type="InterPro" id="IPR004843">
    <property type="entry name" value="Calcineurin-like_PHP"/>
</dbReference>
<keyword evidence="3" id="KW-1185">Reference proteome</keyword>
<name>A0A1Y0IJF1_9GAMM</name>
<feature type="domain" description="Calcineurin-like phosphoesterase" evidence="1">
    <location>
        <begin position="1"/>
        <end position="171"/>
    </location>
</feature>
<evidence type="ECO:0000313" key="2">
    <source>
        <dbReference type="EMBL" id="ARU59563.1"/>
    </source>
</evidence>
<dbReference type="InterPro" id="IPR011152">
    <property type="entry name" value="Pesterase_MJ0912"/>
</dbReference>
<proteinExistence type="predicted"/>
<dbReference type="Proteomes" id="UP000196027">
    <property type="component" value="Chromosome"/>
</dbReference>
<dbReference type="AlphaFoldDB" id="A0A1Y0IJF1"/>
<dbReference type="OrthoDB" id="9813918at2"/>
<dbReference type="PANTHER" id="PTHR42850:SF2">
    <property type="entry name" value="BLL5683 PROTEIN"/>
    <property type="match status" value="1"/>
</dbReference>
<protein>
    <submittedName>
        <fullName evidence="2">Metallophosphoesterase</fullName>
    </submittedName>
</protein>
<dbReference type="Gene3D" id="3.60.21.10">
    <property type="match status" value="1"/>
</dbReference>